<dbReference type="InterPro" id="IPR038658">
    <property type="entry name" value="SsgB_sf"/>
</dbReference>
<evidence type="ECO:0000313" key="2">
    <source>
        <dbReference type="Proteomes" id="UP000053260"/>
    </source>
</evidence>
<accession>A0A101UVE7</accession>
<protein>
    <submittedName>
        <fullName evidence="1">Uncharacterized protein</fullName>
    </submittedName>
</protein>
<organism evidence="1 2">
    <name type="scientific">Streptomyces dysideae</name>
    <dbReference type="NCBI Taxonomy" id="909626"/>
    <lineage>
        <taxon>Bacteria</taxon>
        <taxon>Bacillati</taxon>
        <taxon>Actinomycetota</taxon>
        <taxon>Actinomycetes</taxon>
        <taxon>Kitasatosporales</taxon>
        <taxon>Streptomycetaceae</taxon>
        <taxon>Streptomyces</taxon>
    </lineage>
</organism>
<dbReference type="EMBL" id="LMXB01000074">
    <property type="protein sequence ID" value="KUO17577.1"/>
    <property type="molecule type" value="Genomic_DNA"/>
</dbReference>
<reference evidence="1 2" key="1">
    <citation type="submission" date="2015-10" db="EMBL/GenBank/DDBJ databases">
        <title>Draft genome sequence of Streptomyces sp. RV15, isolated from a marine sponge.</title>
        <authorList>
            <person name="Ruckert C."/>
            <person name="Abdelmohsen U.R."/>
            <person name="Winkler A."/>
            <person name="Hentschel U."/>
            <person name="Kalinowski J."/>
            <person name="Kampfer P."/>
            <person name="Glaeser S."/>
        </authorList>
    </citation>
    <scope>NUCLEOTIDE SEQUENCE [LARGE SCALE GENOMIC DNA]</scope>
    <source>
        <strain evidence="1 2">RV15</strain>
    </source>
</reference>
<gene>
    <name evidence="1" type="ORF">AQJ91_29730</name>
</gene>
<dbReference type="Gene3D" id="2.30.31.20">
    <property type="entry name" value="Sporulation-specific cell division protein SsgB"/>
    <property type="match status" value="1"/>
</dbReference>
<comment type="caution">
    <text evidence="1">The sequence shown here is derived from an EMBL/GenBank/DDBJ whole genome shotgun (WGS) entry which is preliminary data.</text>
</comment>
<sequence>MIPGTAAIGTRCAQWSVHCRAALDIAASAVTPLLEQTDRVVPPGTEAFHINLDHVVAELMARSE</sequence>
<evidence type="ECO:0000313" key="1">
    <source>
        <dbReference type="EMBL" id="KUO17577.1"/>
    </source>
</evidence>
<keyword evidence="2" id="KW-1185">Reference proteome</keyword>
<dbReference type="AlphaFoldDB" id="A0A101UVE7"/>
<dbReference type="Proteomes" id="UP000053260">
    <property type="component" value="Unassembled WGS sequence"/>
</dbReference>
<name>A0A101UVE7_9ACTN</name>
<proteinExistence type="predicted"/>